<evidence type="ECO:0000313" key="2">
    <source>
        <dbReference type="EMBL" id="ERL64138.1"/>
    </source>
</evidence>
<evidence type="ECO:0000259" key="1">
    <source>
        <dbReference type="PROSITE" id="PS50943"/>
    </source>
</evidence>
<dbReference type="InterPro" id="IPR001387">
    <property type="entry name" value="Cro/C1-type_HTH"/>
</dbReference>
<dbReference type="HOGENOM" id="CLU_917614_0_0_9"/>
<protein>
    <recommendedName>
        <fullName evidence="1">HTH cro/C1-type domain-containing protein</fullName>
    </recommendedName>
</protein>
<dbReference type="eggNOG" id="COG1396">
    <property type="taxonomic scope" value="Bacteria"/>
</dbReference>
<evidence type="ECO:0000313" key="3">
    <source>
        <dbReference type="Proteomes" id="UP000030647"/>
    </source>
</evidence>
<organism evidence="2 3">
    <name type="scientific">Schleiferilactobacillus shenzhenensis LY-73</name>
    <dbReference type="NCBI Taxonomy" id="1231336"/>
    <lineage>
        <taxon>Bacteria</taxon>
        <taxon>Bacillati</taxon>
        <taxon>Bacillota</taxon>
        <taxon>Bacilli</taxon>
        <taxon>Lactobacillales</taxon>
        <taxon>Lactobacillaceae</taxon>
        <taxon>Schleiferilactobacillus</taxon>
    </lineage>
</organism>
<proteinExistence type="predicted"/>
<dbReference type="SMART" id="SM00530">
    <property type="entry name" value="HTH_XRE"/>
    <property type="match status" value="1"/>
</dbReference>
<name>U4TQF6_9LACO</name>
<keyword evidence="3" id="KW-1185">Reference proteome</keyword>
<dbReference type="InterPro" id="IPR011990">
    <property type="entry name" value="TPR-like_helical_dom_sf"/>
</dbReference>
<dbReference type="Pfam" id="PF01381">
    <property type="entry name" value="HTH_3"/>
    <property type="match status" value="1"/>
</dbReference>
<sequence length="304" mass="34209">MFRNGGGLMDINTIFQQLRRERHLSQSQVSTGIISVSTLSRFEAGKTSLSAVTLVALLNRMQADWSEFVPSKAGGSANRVQLVRKMIVERAKDPLVSLLKYLEHEDTLSPQFVWLCKLVLMAEFNMSFSDKEEVIQAAMAHLYQQEYWPLVSLEICSQLVLLTPLTSLPTLLSTNARQGALRKHDINFTPYAISNQLRGVLRLLRENPDHSEPAQHAFGELANIEPQQYEDEFAICLTRELLGNTSKGACPLDFSAIANIFNTCLILGSADFLRSWVPLMAPIMRQQGFTTDLFVVQDFYSDYA</sequence>
<dbReference type="PANTHER" id="PTHR37038">
    <property type="entry name" value="TRANSCRIPTIONAL REGULATOR-RELATED"/>
    <property type="match status" value="1"/>
</dbReference>
<dbReference type="AlphaFoldDB" id="U4TQF6"/>
<dbReference type="GO" id="GO:0003677">
    <property type="term" value="F:DNA binding"/>
    <property type="evidence" value="ECO:0007669"/>
    <property type="project" value="InterPro"/>
</dbReference>
<dbReference type="PROSITE" id="PS50943">
    <property type="entry name" value="HTH_CROC1"/>
    <property type="match status" value="1"/>
</dbReference>
<dbReference type="SUPFAM" id="SSF47413">
    <property type="entry name" value="lambda repressor-like DNA-binding domains"/>
    <property type="match status" value="1"/>
</dbReference>
<gene>
    <name evidence="2" type="ORF">L248_1580</name>
</gene>
<feature type="domain" description="HTH cro/C1-type" evidence="1">
    <location>
        <begin position="15"/>
        <end position="68"/>
    </location>
</feature>
<dbReference type="Proteomes" id="UP000030647">
    <property type="component" value="Unassembled WGS sequence"/>
</dbReference>
<accession>U4TQF6</accession>
<dbReference type="Gene3D" id="1.25.40.10">
    <property type="entry name" value="Tetratricopeptide repeat domain"/>
    <property type="match status" value="1"/>
</dbReference>
<dbReference type="InterPro" id="IPR053163">
    <property type="entry name" value="HTH-type_regulator_Rgg"/>
</dbReference>
<reference evidence="3" key="1">
    <citation type="journal article" date="2013" name="Genome Announc.">
        <title>Whole-Genome Sequencing of Lactobacillus shenzhenensis Strain LY-73T.</title>
        <authorList>
            <person name="Lin Z."/>
            <person name="Liu Z."/>
            <person name="Yang R."/>
            <person name="Zou Y."/>
            <person name="Wan D."/>
            <person name="Chen J."/>
            <person name="Guo M."/>
            <person name="Zhao J."/>
            <person name="Fang C."/>
            <person name="Yang R."/>
            <person name="Liu F."/>
        </authorList>
    </citation>
    <scope>NUCLEOTIDE SEQUENCE [LARGE SCALE GENOMIC DNA]</scope>
    <source>
        <strain evidence="3">LY-73</strain>
    </source>
</reference>
<dbReference type="STRING" id="1231336.L248_1580"/>
<dbReference type="CDD" id="cd00093">
    <property type="entry name" value="HTH_XRE"/>
    <property type="match status" value="1"/>
</dbReference>
<dbReference type="EMBL" id="KI271604">
    <property type="protein sequence ID" value="ERL64138.1"/>
    <property type="molecule type" value="Genomic_DNA"/>
</dbReference>
<dbReference type="InterPro" id="IPR010982">
    <property type="entry name" value="Lambda_DNA-bd_dom_sf"/>
</dbReference>